<accession>A0A660KX10</accession>
<sequence>MIAAAGGLLVAAAPAHADWAPSVADLQTVNAMESAHDVAVDDAGNGLAAWEADLGTRTAIRVRRYDAAAGVWESPIRELSLATSDNRKPLVAMDRAGNAFALWQRVAGDGYVLQARRYDRAAGGWESASATLSVGAERVVYHTLAFEDDGDALAAWTGDGVVRVRRYDAAAGAWESTSTPLSSDAGDAIEPNVAIDAKGTATVAWQADGTIEAKRYDALEERWPATPTRLSPAGESASWVRLGTDAAGRVQAVWSASEPGGSFIESRRFDGVWGPPTPLTPKTGIAYSPQLATTPGGTATVVWFALSDGKYVVRARRWDGTRWDVGATLSGTSTHAWSPQLATDAAGRAIVVWRRPGAPSTIESRRFDGTTWEAGPLALSGTTNAEDPDLAVGPTGHAIALWLRPSNGTVTLQARRYVAPPSAGPVEDTPGEEPTTPGGAEVPGGSDAPGGAGESGGAGAPTTPPVISGGVDEPKTAPVVTGGGSGAPAGAPSAPVGGGAPSLAPVQPRASVPDAPEITRLRVGSRIDLRLSAPARLRVSFERRTAAGWRVAPGTLELPAVQRGAVRIAYGKLALAAGRYRVTVRATDARGQRSVPARTTFRVR</sequence>
<feature type="signal peptide" evidence="2">
    <location>
        <begin position="1"/>
        <end position="17"/>
    </location>
</feature>
<evidence type="ECO:0000256" key="1">
    <source>
        <dbReference type="SAM" id="MobiDB-lite"/>
    </source>
</evidence>
<feature type="chain" id="PRO_5024969834" description="YD repeat-containing protein" evidence="2">
    <location>
        <begin position="18"/>
        <end position="604"/>
    </location>
</feature>
<keyword evidence="2" id="KW-0732">Signal</keyword>
<dbReference type="EMBL" id="RBIL01000002">
    <property type="protein sequence ID" value="RKQ86196.1"/>
    <property type="molecule type" value="Genomic_DNA"/>
</dbReference>
<feature type="compositionally biased region" description="Gly residues" evidence="1">
    <location>
        <begin position="447"/>
        <end position="459"/>
    </location>
</feature>
<evidence type="ECO:0000313" key="3">
    <source>
        <dbReference type="EMBL" id="RKQ86196.1"/>
    </source>
</evidence>
<feature type="region of interest" description="Disordered" evidence="1">
    <location>
        <begin position="420"/>
        <end position="511"/>
    </location>
</feature>
<dbReference type="Proteomes" id="UP000278962">
    <property type="component" value="Unassembled WGS sequence"/>
</dbReference>
<dbReference type="AlphaFoldDB" id="A0A660KX10"/>
<reference evidence="3 4" key="1">
    <citation type="submission" date="2018-10" db="EMBL/GenBank/DDBJ databases">
        <title>Genomic Encyclopedia of Archaeal and Bacterial Type Strains, Phase II (KMG-II): from individual species to whole genera.</title>
        <authorList>
            <person name="Goeker M."/>
        </authorList>
    </citation>
    <scope>NUCLEOTIDE SEQUENCE [LARGE SCALE GENOMIC DNA]</scope>
    <source>
        <strain evidence="3 4">DSM 14954</strain>
    </source>
</reference>
<gene>
    <name evidence="3" type="ORF">C8N24_4206</name>
</gene>
<name>A0A660KX10_9ACTN</name>
<protein>
    <recommendedName>
        <fullName evidence="5">YD repeat-containing protein</fullName>
    </recommendedName>
</protein>
<proteinExistence type="predicted"/>
<organism evidence="3 4">
    <name type="scientific">Solirubrobacter pauli</name>
    <dbReference type="NCBI Taxonomy" id="166793"/>
    <lineage>
        <taxon>Bacteria</taxon>
        <taxon>Bacillati</taxon>
        <taxon>Actinomycetota</taxon>
        <taxon>Thermoleophilia</taxon>
        <taxon>Solirubrobacterales</taxon>
        <taxon>Solirubrobacteraceae</taxon>
        <taxon>Solirubrobacter</taxon>
    </lineage>
</organism>
<keyword evidence="4" id="KW-1185">Reference proteome</keyword>
<comment type="caution">
    <text evidence="3">The sequence shown here is derived from an EMBL/GenBank/DDBJ whole genome shotgun (WGS) entry which is preliminary data.</text>
</comment>
<evidence type="ECO:0000256" key="2">
    <source>
        <dbReference type="SAM" id="SignalP"/>
    </source>
</evidence>
<evidence type="ECO:0000313" key="4">
    <source>
        <dbReference type="Proteomes" id="UP000278962"/>
    </source>
</evidence>
<dbReference type="SUPFAM" id="SSF89372">
    <property type="entry name" value="Fucose-specific lectin"/>
    <property type="match status" value="1"/>
</dbReference>
<feature type="compositionally biased region" description="Low complexity" evidence="1">
    <location>
        <begin position="488"/>
        <end position="506"/>
    </location>
</feature>
<evidence type="ECO:0008006" key="5">
    <source>
        <dbReference type="Google" id="ProtNLM"/>
    </source>
</evidence>